<evidence type="ECO:0000313" key="3">
    <source>
        <dbReference type="Proteomes" id="UP001141434"/>
    </source>
</evidence>
<dbReference type="Pfam" id="PF13508">
    <property type="entry name" value="Acetyltransf_7"/>
    <property type="match status" value="1"/>
</dbReference>
<proteinExistence type="predicted"/>
<feature type="domain" description="N-acetyltransferase" evidence="1">
    <location>
        <begin position="94"/>
        <end position="259"/>
    </location>
</feature>
<keyword evidence="3" id="KW-1185">Reference proteome</keyword>
<organism evidence="2 3">
    <name type="scientific">Penicillium alfredii</name>
    <dbReference type="NCBI Taxonomy" id="1506179"/>
    <lineage>
        <taxon>Eukaryota</taxon>
        <taxon>Fungi</taxon>
        <taxon>Dikarya</taxon>
        <taxon>Ascomycota</taxon>
        <taxon>Pezizomycotina</taxon>
        <taxon>Eurotiomycetes</taxon>
        <taxon>Eurotiomycetidae</taxon>
        <taxon>Eurotiales</taxon>
        <taxon>Aspergillaceae</taxon>
        <taxon>Penicillium</taxon>
    </lineage>
</organism>
<comment type="caution">
    <text evidence="2">The sequence shown here is derived from an EMBL/GenBank/DDBJ whole genome shotgun (WGS) entry which is preliminary data.</text>
</comment>
<dbReference type="Gene3D" id="3.40.630.30">
    <property type="match status" value="1"/>
</dbReference>
<sequence>MAAPTPPAEEVILIPQSFSSPTHFHEIVDRYKKLRLQGLQVDPNSFSSTYAEESQFPAETWQSRIANPSGKTFISVMDGNKSPENTEENILEPSNLKENQESPSLALQKLLQKEWMGQITILGPEIFLNPEESLEETPNRRPWDIFIKDGGYSIPCTPPHTLNLDGAHIVYLVVGMFVLPQARRRGNARRLLEAAVQAVREEGRARGARAASIVLQVESGIDNAQRLYGRVGFQAWGTVVLQNRHGKPSPMVAMVNEVGLAD</sequence>
<gene>
    <name evidence="2" type="ORF">NUU61_006475</name>
</gene>
<dbReference type="PROSITE" id="PS51186">
    <property type="entry name" value="GNAT"/>
    <property type="match status" value="1"/>
</dbReference>
<reference evidence="2" key="2">
    <citation type="journal article" date="2023" name="IMA Fungus">
        <title>Comparative genomic study of the Penicillium genus elucidates a diverse pangenome and 15 lateral gene transfer events.</title>
        <authorList>
            <person name="Petersen C."/>
            <person name="Sorensen T."/>
            <person name="Nielsen M.R."/>
            <person name="Sondergaard T.E."/>
            <person name="Sorensen J.L."/>
            <person name="Fitzpatrick D.A."/>
            <person name="Frisvad J.C."/>
            <person name="Nielsen K.L."/>
        </authorList>
    </citation>
    <scope>NUCLEOTIDE SEQUENCE</scope>
    <source>
        <strain evidence="2">IBT 34128</strain>
    </source>
</reference>
<protein>
    <recommendedName>
        <fullName evidence="1">N-acetyltransferase domain-containing protein</fullName>
    </recommendedName>
</protein>
<dbReference type="EMBL" id="JAPMSZ010000009">
    <property type="protein sequence ID" value="KAJ5091605.1"/>
    <property type="molecule type" value="Genomic_DNA"/>
</dbReference>
<dbReference type="OrthoDB" id="9975416at2759"/>
<evidence type="ECO:0000313" key="2">
    <source>
        <dbReference type="EMBL" id="KAJ5091605.1"/>
    </source>
</evidence>
<evidence type="ECO:0000259" key="1">
    <source>
        <dbReference type="PROSITE" id="PS51186"/>
    </source>
</evidence>
<accession>A0A9W9K3N5</accession>
<dbReference type="Proteomes" id="UP001141434">
    <property type="component" value="Unassembled WGS sequence"/>
</dbReference>
<dbReference type="InterPro" id="IPR000182">
    <property type="entry name" value="GNAT_dom"/>
</dbReference>
<dbReference type="AlphaFoldDB" id="A0A9W9K3N5"/>
<dbReference type="GeneID" id="81396172"/>
<dbReference type="GO" id="GO:0016747">
    <property type="term" value="F:acyltransferase activity, transferring groups other than amino-acyl groups"/>
    <property type="evidence" value="ECO:0007669"/>
    <property type="project" value="InterPro"/>
</dbReference>
<reference evidence="2" key="1">
    <citation type="submission" date="2022-11" db="EMBL/GenBank/DDBJ databases">
        <authorList>
            <person name="Petersen C."/>
        </authorList>
    </citation>
    <scope>NUCLEOTIDE SEQUENCE</scope>
    <source>
        <strain evidence="2">IBT 34128</strain>
    </source>
</reference>
<dbReference type="InterPro" id="IPR016181">
    <property type="entry name" value="Acyl_CoA_acyltransferase"/>
</dbReference>
<name>A0A9W9K3N5_9EURO</name>
<dbReference type="CDD" id="cd04301">
    <property type="entry name" value="NAT_SF"/>
    <property type="match status" value="1"/>
</dbReference>
<dbReference type="RefSeq" id="XP_056509803.1">
    <property type="nucleotide sequence ID" value="XM_056657003.1"/>
</dbReference>
<dbReference type="SUPFAM" id="SSF55729">
    <property type="entry name" value="Acyl-CoA N-acyltransferases (Nat)"/>
    <property type="match status" value="1"/>
</dbReference>